<organism evidence="3 4">
    <name type="scientific">Toxoplasma gondii p89</name>
    <dbReference type="NCBI Taxonomy" id="943119"/>
    <lineage>
        <taxon>Eukaryota</taxon>
        <taxon>Sar</taxon>
        <taxon>Alveolata</taxon>
        <taxon>Apicomplexa</taxon>
        <taxon>Conoidasida</taxon>
        <taxon>Coccidia</taxon>
        <taxon>Eucoccidiorida</taxon>
        <taxon>Eimeriorina</taxon>
        <taxon>Sarcocystidae</taxon>
        <taxon>Toxoplasma</taxon>
    </lineage>
</organism>
<comment type="caution">
    <text evidence="3">The sequence shown here is derived from an EMBL/GenBank/DDBJ whole genome shotgun (WGS) entry which is preliminary data.</text>
</comment>
<keyword evidence="2" id="KW-0732">Signal</keyword>
<dbReference type="VEuPathDB" id="ToxoDB:TGP89_245740"/>
<proteinExistence type="predicted"/>
<feature type="compositionally biased region" description="Polar residues" evidence="1">
    <location>
        <begin position="27"/>
        <end position="42"/>
    </location>
</feature>
<evidence type="ECO:0000313" key="3">
    <source>
        <dbReference type="EMBL" id="KFG47734.1"/>
    </source>
</evidence>
<evidence type="ECO:0008006" key="5">
    <source>
        <dbReference type="Google" id="ProtNLM"/>
    </source>
</evidence>
<dbReference type="Proteomes" id="UP000028828">
    <property type="component" value="Unassembled WGS sequence"/>
</dbReference>
<gene>
    <name evidence="3" type="ORF">TGP89_245740</name>
</gene>
<sequence>MSGHACASASPCFSLVCFFSQPLVASSSGNPHPTFPPSSQRDSTPRLRSLFSPPCLPSPQLCILPLAAPLLFMDPSGLASHGRSSLLPSSITSCMKIVGSTCRETTCQLMNCGRPVSDSPVHAVEAQAYVADNLGIASLQRKKEEAHVPSHKPASAEFGYLFIHGHLCARSTDVSR</sequence>
<evidence type="ECO:0000256" key="1">
    <source>
        <dbReference type="SAM" id="MobiDB-lite"/>
    </source>
</evidence>
<feature type="chain" id="PRO_5001809464" description="Transmembrane protein" evidence="2">
    <location>
        <begin position="28"/>
        <end position="176"/>
    </location>
</feature>
<feature type="region of interest" description="Disordered" evidence="1">
    <location>
        <begin position="27"/>
        <end position="46"/>
    </location>
</feature>
<feature type="signal peptide" evidence="2">
    <location>
        <begin position="1"/>
        <end position="27"/>
    </location>
</feature>
<accession>A0A086KTL6</accession>
<dbReference type="EMBL" id="AEYI02000588">
    <property type="protein sequence ID" value="KFG47734.1"/>
    <property type="molecule type" value="Genomic_DNA"/>
</dbReference>
<name>A0A086KTL6_TOXGO</name>
<evidence type="ECO:0000256" key="2">
    <source>
        <dbReference type="SAM" id="SignalP"/>
    </source>
</evidence>
<reference evidence="3 4" key="1">
    <citation type="submission" date="2014-03" db="EMBL/GenBank/DDBJ databases">
        <authorList>
            <person name="Sibley D."/>
            <person name="Venepally P."/>
            <person name="Karamycheva S."/>
            <person name="Hadjithomas M."/>
            <person name="Khan A."/>
            <person name="Brunk B."/>
            <person name="Roos D."/>
            <person name="Caler E."/>
            <person name="Lorenzi H."/>
        </authorList>
    </citation>
    <scope>NUCLEOTIDE SEQUENCE [LARGE SCALE GENOMIC DNA]</scope>
    <source>
        <strain evidence="4">p89</strain>
    </source>
</reference>
<evidence type="ECO:0000313" key="4">
    <source>
        <dbReference type="Proteomes" id="UP000028828"/>
    </source>
</evidence>
<dbReference type="AlphaFoldDB" id="A0A086KTL6"/>
<protein>
    <recommendedName>
        <fullName evidence="5">Transmembrane protein</fullName>
    </recommendedName>
</protein>
<dbReference type="OrthoDB" id="10479040at2759"/>